<gene>
    <name evidence="1" type="ordered locus">CLJ_B1777</name>
</gene>
<dbReference type="KEGG" id="cbi:CLJ_B1777"/>
<proteinExistence type="predicted"/>
<accession>A0A3F2ZYY9</accession>
<sequence length="165" mass="19393">MKNQETFKIEDLKGASWALRKIKECKESILEKEELAKIEKERIEEWLNNETKSDLATLEYFNGLLMQYYKVIKQNDPKARITTPYGQVTSRKNKKWNYGNEETLLKYLNSNGYKNLIRTKQEINKTDLKESFLIKDGIVLDKNTGEVIPEISIVEEENINVKVEE</sequence>
<dbReference type="AlphaFoldDB" id="A0A3F2ZYY9"/>
<evidence type="ECO:0000313" key="1">
    <source>
        <dbReference type="EMBL" id="ACQ54113.1"/>
    </source>
</evidence>
<evidence type="ECO:0008006" key="3">
    <source>
        <dbReference type="Google" id="ProtNLM"/>
    </source>
</evidence>
<organism evidence="1 2">
    <name type="scientific">Clostridium botulinum (strain 657 / Type Ba4)</name>
    <dbReference type="NCBI Taxonomy" id="515621"/>
    <lineage>
        <taxon>Bacteria</taxon>
        <taxon>Bacillati</taxon>
        <taxon>Bacillota</taxon>
        <taxon>Clostridia</taxon>
        <taxon>Eubacteriales</taxon>
        <taxon>Clostridiaceae</taxon>
        <taxon>Clostridium</taxon>
    </lineage>
</organism>
<dbReference type="Proteomes" id="UP000002333">
    <property type="component" value="Chromosome"/>
</dbReference>
<dbReference type="Pfam" id="PF07352">
    <property type="entry name" value="Phage_Mu_Gam"/>
    <property type="match status" value="1"/>
</dbReference>
<dbReference type="InterPro" id="IPR009951">
    <property type="entry name" value="Host-nuc_inhib_Gam"/>
</dbReference>
<dbReference type="SUPFAM" id="SSF161266">
    <property type="entry name" value="Gam-like"/>
    <property type="match status" value="1"/>
</dbReference>
<evidence type="ECO:0000313" key="2">
    <source>
        <dbReference type="Proteomes" id="UP000002333"/>
    </source>
</evidence>
<dbReference type="RefSeq" id="WP_012047603.1">
    <property type="nucleotide sequence ID" value="NC_012658.1"/>
</dbReference>
<protein>
    <recommendedName>
        <fullName evidence="3">Phage protein</fullName>
    </recommendedName>
</protein>
<dbReference type="GO" id="GO:0003690">
    <property type="term" value="F:double-stranded DNA binding"/>
    <property type="evidence" value="ECO:0007669"/>
    <property type="project" value="InterPro"/>
</dbReference>
<reference evidence="1 2" key="1">
    <citation type="journal article" date="2007" name="PLoS ONE">
        <title>Analysis of the neurotoxin complex genes in Clostridium botulinum A1-A4 and B1 strains: BoNT/A3, /Ba4 and /B1 clusters are located within plasmids.</title>
        <authorList>
            <person name="Smith T.J."/>
            <person name="Hill K.K."/>
            <person name="Foley B.T."/>
            <person name="Detter J.C."/>
            <person name="Munk A.C."/>
            <person name="Bruce D.C."/>
            <person name="Doggett N.A."/>
            <person name="Smith L.A."/>
            <person name="Marks J.D."/>
            <person name="Xie G."/>
            <person name="Brettin T.S."/>
        </authorList>
    </citation>
    <scope>NUCLEOTIDE SEQUENCE [LARGE SCALE GENOMIC DNA]</scope>
    <source>
        <strain evidence="2">657 / Type Ba4</strain>
    </source>
</reference>
<dbReference type="EMBL" id="CP001083">
    <property type="protein sequence ID" value="ACQ54113.1"/>
    <property type="molecule type" value="Genomic_DNA"/>
</dbReference>
<name>A0A3F2ZYY9_CLOB6</name>
<dbReference type="GeneID" id="5185945"/>
<dbReference type="GO" id="GO:0042262">
    <property type="term" value="P:DNA protection"/>
    <property type="evidence" value="ECO:0007669"/>
    <property type="project" value="InterPro"/>
</dbReference>
<reference evidence="2" key="2">
    <citation type="submission" date="2008-05" db="EMBL/GenBank/DDBJ databases">
        <title>Genome sequence of Clostridium botulinum Ba4 strain 657.</title>
        <authorList>
            <person name="Shrivastava S."/>
            <person name="Brown J.L."/>
            <person name="Bruce D."/>
            <person name="Detter C."/>
            <person name="Munk C."/>
            <person name="Smith L.A."/>
            <person name="Smith T.J."/>
            <person name="Sutton G."/>
            <person name="Brettin T.S."/>
        </authorList>
    </citation>
    <scope>NUCLEOTIDE SEQUENCE [LARGE SCALE GENOMIC DNA]</scope>
    <source>
        <strain evidence="2">657 / Type Ba4</strain>
    </source>
</reference>